<organism evidence="1 2">
    <name type="scientific">Pseudoneurospora amorphoporcata</name>
    <dbReference type="NCBI Taxonomy" id="241081"/>
    <lineage>
        <taxon>Eukaryota</taxon>
        <taxon>Fungi</taxon>
        <taxon>Dikarya</taxon>
        <taxon>Ascomycota</taxon>
        <taxon>Pezizomycotina</taxon>
        <taxon>Sordariomycetes</taxon>
        <taxon>Sordariomycetidae</taxon>
        <taxon>Sordariales</taxon>
        <taxon>Sordariaceae</taxon>
        <taxon>Pseudoneurospora</taxon>
    </lineage>
</organism>
<reference evidence="1" key="2">
    <citation type="submission" date="2023-06" db="EMBL/GenBank/DDBJ databases">
        <authorList>
            <consortium name="Lawrence Berkeley National Laboratory"/>
            <person name="Mondo S.J."/>
            <person name="Hensen N."/>
            <person name="Bonometti L."/>
            <person name="Westerberg I."/>
            <person name="Brannstrom I.O."/>
            <person name="Guillou S."/>
            <person name="Cros-Aarteil S."/>
            <person name="Calhoun S."/>
            <person name="Haridas S."/>
            <person name="Kuo A."/>
            <person name="Pangilinan J."/>
            <person name="Riley R."/>
            <person name="Labutti K."/>
            <person name="Andreopoulos B."/>
            <person name="Lipzen A."/>
            <person name="Chen C."/>
            <person name="Yanf M."/>
            <person name="Daum C."/>
            <person name="Ng V."/>
            <person name="Clum A."/>
            <person name="Steindorff A."/>
            <person name="Ohm R."/>
            <person name="Martin F."/>
            <person name="Silar P."/>
            <person name="Natvig D."/>
            <person name="Lalanne C."/>
            <person name="Gautier V."/>
            <person name="Ament-Velasquez S.L."/>
            <person name="Kruys A."/>
            <person name="Hutchinson M.I."/>
            <person name="Powell A.J."/>
            <person name="Barry K."/>
            <person name="Miller A.N."/>
            <person name="Grigoriev I.V."/>
            <person name="Debuchy R."/>
            <person name="Gladieux P."/>
            <person name="Thoren M.H."/>
            <person name="Johannesson H."/>
        </authorList>
    </citation>
    <scope>NUCLEOTIDE SEQUENCE</scope>
    <source>
        <strain evidence="1">CBS 626.80</strain>
    </source>
</reference>
<dbReference type="EMBL" id="MU859110">
    <property type="protein sequence ID" value="KAK3953149.1"/>
    <property type="molecule type" value="Genomic_DNA"/>
</dbReference>
<evidence type="ECO:0000313" key="1">
    <source>
        <dbReference type="EMBL" id="KAK3953149.1"/>
    </source>
</evidence>
<comment type="caution">
    <text evidence="1">The sequence shown here is derived from an EMBL/GenBank/DDBJ whole genome shotgun (WGS) entry which is preliminary data.</text>
</comment>
<gene>
    <name evidence="1" type="ORF">QBC32DRAFT_125982</name>
</gene>
<evidence type="ECO:0000313" key="2">
    <source>
        <dbReference type="Proteomes" id="UP001303222"/>
    </source>
</evidence>
<dbReference type="AlphaFoldDB" id="A0AAN6SH15"/>
<accession>A0AAN6SH15</accession>
<dbReference type="Proteomes" id="UP001303222">
    <property type="component" value="Unassembled WGS sequence"/>
</dbReference>
<proteinExistence type="predicted"/>
<keyword evidence="2" id="KW-1185">Reference proteome</keyword>
<protein>
    <submittedName>
        <fullName evidence="1">Uncharacterized protein</fullName>
    </submittedName>
</protein>
<sequence length="105" mass="11775">MSLSVYMLVTSCLQYLPTIQSRILPTNQQQQQQQLGLGNTSQLHVRGSGACRFLDRDKTRQDSRMVGWPSMIHPVFTYLLCCNTTTRGGPPGYHYIHSSAFGTPV</sequence>
<reference evidence="1" key="1">
    <citation type="journal article" date="2023" name="Mol. Phylogenet. Evol.">
        <title>Genome-scale phylogeny and comparative genomics of the fungal order Sordariales.</title>
        <authorList>
            <person name="Hensen N."/>
            <person name="Bonometti L."/>
            <person name="Westerberg I."/>
            <person name="Brannstrom I.O."/>
            <person name="Guillou S."/>
            <person name="Cros-Aarteil S."/>
            <person name="Calhoun S."/>
            <person name="Haridas S."/>
            <person name="Kuo A."/>
            <person name="Mondo S."/>
            <person name="Pangilinan J."/>
            <person name="Riley R."/>
            <person name="LaButti K."/>
            <person name="Andreopoulos B."/>
            <person name="Lipzen A."/>
            <person name="Chen C."/>
            <person name="Yan M."/>
            <person name="Daum C."/>
            <person name="Ng V."/>
            <person name="Clum A."/>
            <person name="Steindorff A."/>
            <person name="Ohm R.A."/>
            <person name="Martin F."/>
            <person name="Silar P."/>
            <person name="Natvig D.O."/>
            <person name="Lalanne C."/>
            <person name="Gautier V."/>
            <person name="Ament-Velasquez S.L."/>
            <person name="Kruys A."/>
            <person name="Hutchinson M.I."/>
            <person name="Powell A.J."/>
            <person name="Barry K."/>
            <person name="Miller A.N."/>
            <person name="Grigoriev I.V."/>
            <person name="Debuchy R."/>
            <person name="Gladieux P."/>
            <person name="Hiltunen Thoren M."/>
            <person name="Johannesson H."/>
        </authorList>
    </citation>
    <scope>NUCLEOTIDE SEQUENCE</scope>
    <source>
        <strain evidence="1">CBS 626.80</strain>
    </source>
</reference>
<name>A0AAN6SH15_9PEZI</name>